<reference evidence="2 3" key="1">
    <citation type="journal article" date="2014" name="Nat. Commun.">
        <title>Klebsormidium flaccidum genome reveals primary factors for plant terrestrial adaptation.</title>
        <authorList>
            <person name="Hori K."/>
            <person name="Maruyama F."/>
            <person name="Fujisawa T."/>
            <person name="Togashi T."/>
            <person name="Yamamoto N."/>
            <person name="Seo M."/>
            <person name="Sato S."/>
            <person name="Yamada T."/>
            <person name="Mori H."/>
            <person name="Tajima N."/>
            <person name="Moriyama T."/>
            <person name="Ikeuchi M."/>
            <person name="Watanabe M."/>
            <person name="Wada H."/>
            <person name="Kobayashi K."/>
            <person name="Saito M."/>
            <person name="Masuda T."/>
            <person name="Sasaki-Sekimoto Y."/>
            <person name="Mashiguchi K."/>
            <person name="Awai K."/>
            <person name="Shimojima M."/>
            <person name="Masuda S."/>
            <person name="Iwai M."/>
            <person name="Nobusawa T."/>
            <person name="Narise T."/>
            <person name="Kondo S."/>
            <person name="Saito H."/>
            <person name="Sato R."/>
            <person name="Murakawa M."/>
            <person name="Ihara Y."/>
            <person name="Oshima-Yamada Y."/>
            <person name="Ohtaka K."/>
            <person name="Satoh M."/>
            <person name="Sonobe K."/>
            <person name="Ishii M."/>
            <person name="Ohtani R."/>
            <person name="Kanamori-Sato M."/>
            <person name="Honoki R."/>
            <person name="Miyazaki D."/>
            <person name="Mochizuki H."/>
            <person name="Umetsu J."/>
            <person name="Higashi K."/>
            <person name="Shibata D."/>
            <person name="Kamiya Y."/>
            <person name="Sato N."/>
            <person name="Nakamura Y."/>
            <person name="Tabata S."/>
            <person name="Ida S."/>
            <person name="Kurokawa K."/>
            <person name="Ohta H."/>
        </authorList>
    </citation>
    <scope>NUCLEOTIDE SEQUENCE [LARGE SCALE GENOMIC DNA]</scope>
    <source>
        <strain evidence="2 3">NIES-2285</strain>
    </source>
</reference>
<feature type="region of interest" description="Disordered" evidence="1">
    <location>
        <begin position="76"/>
        <end position="100"/>
    </location>
</feature>
<dbReference type="EMBL" id="DF237539">
    <property type="protein sequence ID" value="GAQ90021.1"/>
    <property type="molecule type" value="Genomic_DNA"/>
</dbReference>
<feature type="region of interest" description="Disordered" evidence="1">
    <location>
        <begin position="1"/>
        <end position="22"/>
    </location>
</feature>
<name>A0A1Y1ILK9_KLENI</name>
<sequence length="176" mass="19037">MALSPGTPGKPPNELRAGSCSGDSLDEFQSSFRAEFDELFAANAQRAAEYKQKRKEAKMAIIAEIEAMKAAITDSYSYPPPNSKARSANTEGHKSRGPALVTLRTGAGKGRAVRVTIQGQVAEMLRSAGYREEPKGSGTFFIDADYPIKSGDRDAPLKRIEDGKITSSPKLSQRKQ</sequence>
<organism evidence="2 3">
    <name type="scientific">Klebsormidium nitens</name>
    <name type="common">Green alga</name>
    <name type="synonym">Ulothrix nitens</name>
    <dbReference type="NCBI Taxonomy" id="105231"/>
    <lineage>
        <taxon>Eukaryota</taxon>
        <taxon>Viridiplantae</taxon>
        <taxon>Streptophyta</taxon>
        <taxon>Klebsormidiophyceae</taxon>
        <taxon>Klebsormidiales</taxon>
        <taxon>Klebsormidiaceae</taxon>
        <taxon>Klebsormidium</taxon>
    </lineage>
</organism>
<evidence type="ECO:0000313" key="3">
    <source>
        <dbReference type="Proteomes" id="UP000054558"/>
    </source>
</evidence>
<dbReference type="AlphaFoldDB" id="A0A1Y1ILK9"/>
<dbReference type="Proteomes" id="UP000054558">
    <property type="component" value="Unassembled WGS sequence"/>
</dbReference>
<gene>
    <name evidence="2" type="ORF">KFL_005900070</name>
</gene>
<proteinExistence type="predicted"/>
<keyword evidence="3" id="KW-1185">Reference proteome</keyword>
<feature type="compositionally biased region" description="Basic and acidic residues" evidence="1">
    <location>
        <begin position="150"/>
        <end position="164"/>
    </location>
</feature>
<evidence type="ECO:0000256" key="1">
    <source>
        <dbReference type="SAM" id="MobiDB-lite"/>
    </source>
</evidence>
<evidence type="ECO:0000313" key="2">
    <source>
        <dbReference type="EMBL" id="GAQ90021.1"/>
    </source>
</evidence>
<feature type="region of interest" description="Disordered" evidence="1">
    <location>
        <begin position="141"/>
        <end position="176"/>
    </location>
</feature>
<feature type="compositionally biased region" description="Polar residues" evidence="1">
    <location>
        <begin position="165"/>
        <end position="176"/>
    </location>
</feature>
<protein>
    <submittedName>
        <fullName evidence="2">Uncharacterized protein</fullName>
    </submittedName>
</protein>
<accession>A0A1Y1ILK9</accession>